<evidence type="ECO:0000313" key="9">
    <source>
        <dbReference type="Proteomes" id="UP000030004"/>
    </source>
</evidence>
<proteinExistence type="predicted"/>
<feature type="domain" description="HemY N-terminal" evidence="7">
    <location>
        <begin position="30"/>
        <end position="142"/>
    </location>
</feature>
<comment type="caution">
    <text evidence="8">The sequence shown here is derived from an EMBL/GenBank/DDBJ whole genome shotgun (WGS) entry which is preliminary data.</text>
</comment>
<accession>A0A0A0ED26</accession>
<evidence type="ECO:0000313" key="8">
    <source>
        <dbReference type="EMBL" id="KGM47132.1"/>
    </source>
</evidence>
<keyword evidence="4 6" id="KW-0472">Membrane</keyword>
<keyword evidence="2 6" id="KW-0812">Transmembrane</keyword>
<dbReference type="eggNOG" id="COG3898">
    <property type="taxonomic scope" value="Bacteria"/>
</dbReference>
<evidence type="ECO:0000256" key="6">
    <source>
        <dbReference type="SAM" id="Phobius"/>
    </source>
</evidence>
<evidence type="ECO:0000256" key="4">
    <source>
        <dbReference type="ARBA" id="ARBA00023136"/>
    </source>
</evidence>
<evidence type="ECO:0000256" key="1">
    <source>
        <dbReference type="ARBA" id="ARBA00004370"/>
    </source>
</evidence>
<dbReference type="OrthoDB" id="9798343at2"/>
<evidence type="ECO:0000259" key="7">
    <source>
        <dbReference type="Pfam" id="PF07219"/>
    </source>
</evidence>
<dbReference type="SUPFAM" id="SSF48452">
    <property type="entry name" value="TPR-like"/>
    <property type="match status" value="1"/>
</dbReference>
<feature type="transmembrane region" description="Helical" evidence="6">
    <location>
        <begin position="6"/>
        <end position="27"/>
    </location>
</feature>
<keyword evidence="3 6" id="KW-1133">Transmembrane helix</keyword>
<feature type="compositionally biased region" description="Low complexity" evidence="5">
    <location>
        <begin position="473"/>
        <end position="488"/>
    </location>
</feature>
<feature type="region of interest" description="Disordered" evidence="5">
    <location>
        <begin position="461"/>
        <end position="510"/>
    </location>
</feature>
<gene>
    <name evidence="8" type="ORF">ATO9_20060</name>
</gene>
<dbReference type="Pfam" id="PF07219">
    <property type="entry name" value="HemY_N"/>
    <property type="match status" value="1"/>
</dbReference>
<evidence type="ECO:0000256" key="3">
    <source>
        <dbReference type="ARBA" id="ARBA00022989"/>
    </source>
</evidence>
<evidence type="ECO:0000256" key="5">
    <source>
        <dbReference type="SAM" id="MobiDB-lite"/>
    </source>
</evidence>
<dbReference type="InterPro" id="IPR010817">
    <property type="entry name" value="HemY_N"/>
</dbReference>
<feature type="compositionally biased region" description="Basic and acidic residues" evidence="5">
    <location>
        <begin position="499"/>
        <end position="510"/>
    </location>
</feature>
<reference evidence="8 9" key="1">
    <citation type="journal article" date="2015" name="Antonie Van Leeuwenhoek">
        <title>Pseudooceanicola atlanticus gen. nov. sp. nov., isolated from surface seawater of the Atlantic Ocean and reclassification of Oceanicola batsensis, Oceanicola marinus, Oceanicola nitratireducens, Oceanicola nanhaiensis, Oceanicola antarcticus and Oceanicola flagellatus, as Pseudooceanicola batsensis comb. nov., Pseudooceanicola marinus comb. nov., Pseudooceanicola nitratireducens comb. nov., Pseudooceanicola nanhaiensis comb. nov., Pseudooceanicola antarcticus comb. nov., and Pseudooceanicola flagellatus comb. nov.</title>
        <authorList>
            <person name="Lai Q."/>
            <person name="Li G."/>
            <person name="Liu X."/>
            <person name="Du Y."/>
            <person name="Sun F."/>
            <person name="Shao Z."/>
        </authorList>
    </citation>
    <scope>NUCLEOTIDE SEQUENCE [LARGE SCALE GENOMIC DNA]</scope>
    <source>
        <strain evidence="8 9">22II-s11g</strain>
    </source>
</reference>
<dbReference type="STRING" id="1461694.ATO9_20060"/>
<dbReference type="GO" id="GO:0016020">
    <property type="term" value="C:membrane"/>
    <property type="evidence" value="ECO:0007669"/>
    <property type="project" value="UniProtKB-SubCell"/>
</dbReference>
<dbReference type="InterPro" id="IPR011990">
    <property type="entry name" value="TPR-like_helical_dom_sf"/>
</dbReference>
<comment type="subcellular location">
    <subcellularLocation>
        <location evidence="1">Membrane</location>
    </subcellularLocation>
</comment>
<dbReference type="EMBL" id="AQQX01000014">
    <property type="protein sequence ID" value="KGM47132.1"/>
    <property type="molecule type" value="Genomic_DNA"/>
</dbReference>
<protein>
    <submittedName>
        <fullName evidence="8">Heme biosynthesis protein HemY</fullName>
    </submittedName>
</protein>
<keyword evidence="9" id="KW-1185">Reference proteome</keyword>
<organism evidence="8 9">
    <name type="scientific">Pseudooceanicola atlanticus</name>
    <dbReference type="NCBI Taxonomy" id="1461694"/>
    <lineage>
        <taxon>Bacteria</taxon>
        <taxon>Pseudomonadati</taxon>
        <taxon>Pseudomonadota</taxon>
        <taxon>Alphaproteobacteria</taxon>
        <taxon>Rhodobacterales</taxon>
        <taxon>Paracoccaceae</taxon>
        <taxon>Pseudooceanicola</taxon>
    </lineage>
</organism>
<dbReference type="Gene3D" id="1.25.40.10">
    <property type="entry name" value="Tetratricopeptide repeat domain"/>
    <property type="match status" value="2"/>
</dbReference>
<dbReference type="InterPro" id="IPR016982">
    <property type="entry name" value="Mms48"/>
</dbReference>
<sequence>MLWSLVKIVVFVAMVAAATLGASYLLDMEGGVLIAMGGIEINLTPLKAVIAAVILVVAVWLFLKLFGLLIALLHFINGDETALSRYFDRNRERKGFDALSEGMMALASGEGRKALSKAAKAEKYLDRPELTTLLTAQAAEQVGDKAKAEQAYKRLLANEKTRFVGVRGIMKQKLAAGDTDTAMALAEKAFALKPAHEEVQDTLLKLQAQKSDWKGARSTLKAKLRHGTMPRDVHRRRDAVLALSEAKDVVAEDSTIEAREAAIEANRLSPDLVPAAVMAAKSYIAQGQKRNATRVIKKAWEAAPHPDLAAAFAAIEPDETPKERLKRFNTLVKLAPKHRESRLLLAELNIAAEDFPEARRALGDLASESPDARTLTIMAAVERGEGAPDAIVKGWLARAVSAPRGPQWTCENCHHIHAAWTPICDNCGAFDTLAWKTGPTAEVQSGVSTAMLPLIVGSIEDKSAESVEEPEMAAETAPEPAAEPTLGPEPEDAEILPPEDTRDEAPRAEK</sequence>
<feature type="transmembrane region" description="Helical" evidence="6">
    <location>
        <begin position="48"/>
        <end position="76"/>
    </location>
</feature>
<dbReference type="PIRSF" id="PIRSF031802">
    <property type="entry name" value="UCP031802"/>
    <property type="match status" value="1"/>
</dbReference>
<evidence type="ECO:0000256" key="2">
    <source>
        <dbReference type="ARBA" id="ARBA00022692"/>
    </source>
</evidence>
<name>A0A0A0ED26_9RHOB</name>
<dbReference type="AlphaFoldDB" id="A0A0A0ED26"/>
<dbReference type="Proteomes" id="UP000030004">
    <property type="component" value="Unassembled WGS sequence"/>
</dbReference>
<dbReference type="RefSeq" id="WP_043753457.1">
    <property type="nucleotide sequence ID" value="NZ_AQQX01000014.1"/>
</dbReference>